<evidence type="ECO:0000256" key="5">
    <source>
        <dbReference type="ARBA" id="ARBA00023157"/>
    </source>
</evidence>
<evidence type="ECO:0000256" key="2">
    <source>
        <dbReference type="ARBA" id="ARBA00007488"/>
    </source>
</evidence>
<feature type="signal peptide" evidence="6">
    <location>
        <begin position="1"/>
        <end position="21"/>
    </location>
</feature>
<keyword evidence="6" id="KW-0732">Signal</keyword>
<protein>
    <submittedName>
        <fullName evidence="7">mRNA</fullName>
    </submittedName>
</protein>
<keyword evidence="3" id="KW-0964">Secreted</keyword>
<dbReference type="EMBL" id="LS997998">
    <property type="protein sequence ID" value="SZA01512.1"/>
    <property type="molecule type" value="mRNA"/>
</dbReference>
<name>A0A4D8XXM8_OULSP</name>
<dbReference type="InterPro" id="IPR023355">
    <property type="entry name" value="Myo_ane_neurotoxin_sf"/>
</dbReference>
<sequence>MADQHFLYLAVIALLIAATTARSFVDDDIIQDELMKRGSPCSCIRYERIVTGVYWFARKTCPDGYGYDYSCDRWTGICCAAL</sequence>
<comment type="similarity">
    <text evidence="2">Belongs to the sea anemone type 3 (BDS) potassium channel toxin family.</text>
</comment>
<dbReference type="InterPro" id="IPR012414">
    <property type="entry name" value="BDS_K_chnl_tox"/>
</dbReference>
<evidence type="ECO:0000256" key="6">
    <source>
        <dbReference type="SAM" id="SignalP"/>
    </source>
</evidence>
<keyword evidence="4" id="KW-0800">Toxin</keyword>
<dbReference type="GO" id="GO:0090729">
    <property type="term" value="F:toxin activity"/>
    <property type="evidence" value="ECO:0007669"/>
    <property type="project" value="UniProtKB-KW"/>
</dbReference>
<gene>
    <name evidence="7" type="primary">U-AITX-Oulsp14</name>
</gene>
<organism evidence="7">
    <name type="scientific">Oulactis sp.</name>
    <name type="common">Sea anemone</name>
    <dbReference type="NCBI Taxonomy" id="2093647"/>
    <lineage>
        <taxon>Eukaryota</taxon>
        <taxon>Metazoa</taxon>
        <taxon>Cnidaria</taxon>
        <taxon>Anthozoa</taxon>
        <taxon>Hexacorallia</taxon>
        <taxon>Actiniaria</taxon>
        <taxon>Actiniidae</taxon>
        <taxon>Oulactis</taxon>
    </lineage>
</organism>
<evidence type="ECO:0000313" key="7">
    <source>
        <dbReference type="EMBL" id="SZA01512.1"/>
    </source>
</evidence>
<comment type="subcellular location">
    <subcellularLocation>
        <location evidence="1">Secreted</location>
    </subcellularLocation>
</comment>
<dbReference type="EMBL" id="LS997997">
    <property type="protein sequence ID" value="SZA01511.1"/>
    <property type="molecule type" value="mRNA"/>
</dbReference>
<accession>A0A4D8XXM8</accession>
<dbReference type="GO" id="GO:0042151">
    <property type="term" value="C:nematocyst"/>
    <property type="evidence" value="ECO:0007669"/>
    <property type="project" value="InterPro"/>
</dbReference>
<evidence type="ECO:0000256" key="3">
    <source>
        <dbReference type="ARBA" id="ARBA00022525"/>
    </source>
</evidence>
<feature type="chain" id="PRO_5036118151" evidence="6">
    <location>
        <begin position="22"/>
        <end position="82"/>
    </location>
</feature>
<dbReference type="GO" id="GO:0005576">
    <property type="term" value="C:extracellular region"/>
    <property type="evidence" value="ECO:0007669"/>
    <property type="project" value="UniProtKB-SubCell"/>
</dbReference>
<evidence type="ECO:0000256" key="4">
    <source>
        <dbReference type="ARBA" id="ARBA00022656"/>
    </source>
</evidence>
<keyword evidence="5" id="KW-1015">Disulfide bond</keyword>
<proteinExistence type="evidence at transcript level"/>
<reference evidence="7" key="1">
    <citation type="submission" date="2018-09" db="EMBL/GenBank/DDBJ databases">
        <authorList>
            <person name="Mitchell L M."/>
        </authorList>
    </citation>
    <scope>NUCLEOTIDE SEQUENCE</scope>
    <source>
        <tissue evidence="7">Tentacle</tissue>
    </source>
</reference>
<dbReference type="SUPFAM" id="SSF57392">
    <property type="entry name" value="Defensin-like"/>
    <property type="match status" value="1"/>
</dbReference>
<dbReference type="AlphaFoldDB" id="A0A4D8XXM8"/>
<dbReference type="Pfam" id="PF07936">
    <property type="entry name" value="Defensin_4"/>
    <property type="match status" value="1"/>
</dbReference>
<dbReference type="GO" id="GO:0008200">
    <property type="term" value="F:ion channel inhibitor activity"/>
    <property type="evidence" value="ECO:0007669"/>
    <property type="project" value="InterPro"/>
</dbReference>
<evidence type="ECO:0000256" key="1">
    <source>
        <dbReference type="ARBA" id="ARBA00004613"/>
    </source>
</evidence>
<dbReference type="Gene3D" id="2.20.20.10">
    <property type="entry name" value="Anthopleurin-A"/>
    <property type="match status" value="1"/>
</dbReference>